<reference evidence="2 3" key="1">
    <citation type="submission" date="2016-05" db="EMBL/GenBank/DDBJ databases">
        <title>Comparative analysis of secretome profiles of manganese(II)-oxidizing ascomycete fungi.</title>
        <authorList>
            <consortium name="DOE Joint Genome Institute"/>
            <person name="Zeiner C.A."/>
            <person name="Purvine S.O."/>
            <person name="Zink E.M."/>
            <person name="Wu S."/>
            <person name="Pasa-Tolic L."/>
            <person name="Chaput D.L."/>
            <person name="Haridas S."/>
            <person name="Grigoriev I.V."/>
            <person name="Santelli C.M."/>
            <person name="Hansel C.M."/>
        </authorList>
    </citation>
    <scope>NUCLEOTIDE SEQUENCE [LARGE SCALE GENOMIC DNA]</scope>
    <source>
        <strain evidence="2 3">SRC1lrK2f</strain>
    </source>
</reference>
<keyword evidence="3" id="KW-1185">Reference proteome</keyword>
<dbReference type="KEGG" id="aalt:CC77DRAFT_949408"/>
<dbReference type="AlphaFoldDB" id="A0A177D491"/>
<evidence type="ECO:0000313" key="2">
    <source>
        <dbReference type="EMBL" id="OAG14221.1"/>
    </source>
</evidence>
<gene>
    <name evidence="2" type="ORF">CC77DRAFT_949408</name>
</gene>
<sequence>MEDKTSDRLPVPQLPVRENEQPLFASINAFVHNYMSKYDNSHDYNHILRVLSNAHYIQTYERVSNPSVKYDTTALYLAALLHDVGDHKYAKPGEDVENQIRDTLLAHGANPELADKVQTIVKHVSYTHEVRNPDAVKEVLKVHPELGVVQDADRIDAIGAVGIGRCFSFGAAKMPDQPMERAVSHFEEKLFKLVGMMKTKKGKEMARERHEVLEGFAKQWKEETRLTFKME</sequence>
<dbReference type="PANTHER" id="PTHR33594">
    <property type="entry name" value="SUPERFAMILY HYDROLASE, PUTATIVE (AFU_ORTHOLOGUE AFUA_1G03035)-RELATED"/>
    <property type="match status" value="1"/>
</dbReference>
<dbReference type="InterPro" id="IPR003607">
    <property type="entry name" value="HD/PDEase_dom"/>
</dbReference>
<dbReference type="VEuPathDB" id="FungiDB:CC77DRAFT_949408"/>
<dbReference type="Pfam" id="PF01966">
    <property type="entry name" value="HD"/>
    <property type="match status" value="1"/>
</dbReference>
<proteinExistence type="predicted"/>
<name>A0A177D491_ALTAL</name>
<feature type="domain" description="HD/PDEase" evidence="1">
    <location>
        <begin position="39"/>
        <end position="167"/>
    </location>
</feature>
<dbReference type="CDD" id="cd00077">
    <property type="entry name" value="HDc"/>
    <property type="match status" value="1"/>
</dbReference>
<accession>A0A177D491</accession>
<dbReference type="RefSeq" id="XP_018379642.1">
    <property type="nucleotide sequence ID" value="XM_018535256.1"/>
</dbReference>
<dbReference type="GeneID" id="29120850"/>
<evidence type="ECO:0000313" key="3">
    <source>
        <dbReference type="Proteomes" id="UP000077248"/>
    </source>
</evidence>
<dbReference type="STRING" id="5599.A0A177D491"/>
<dbReference type="Proteomes" id="UP000077248">
    <property type="component" value="Unassembled WGS sequence"/>
</dbReference>
<dbReference type="EMBL" id="KV441502">
    <property type="protein sequence ID" value="OAG14221.1"/>
    <property type="molecule type" value="Genomic_DNA"/>
</dbReference>
<dbReference type="PANTHER" id="PTHR33594:SF1">
    <property type="entry name" value="HD_PDEASE DOMAIN-CONTAINING PROTEIN"/>
    <property type="match status" value="1"/>
</dbReference>
<evidence type="ECO:0000259" key="1">
    <source>
        <dbReference type="SMART" id="SM00471"/>
    </source>
</evidence>
<dbReference type="Gene3D" id="1.10.3210.50">
    <property type="match status" value="1"/>
</dbReference>
<dbReference type="OMA" id="YDNSHDY"/>
<organism evidence="2 3">
    <name type="scientific">Alternaria alternata</name>
    <name type="common">Alternaria rot fungus</name>
    <name type="synonym">Torula alternata</name>
    <dbReference type="NCBI Taxonomy" id="5599"/>
    <lineage>
        <taxon>Eukaryota</taxon>
        <taxon>Fungi</taxon>
        <taxon>Dikarya</taxon>
        <taxon>Ascomycota</taxon>
        <taxon>Pezizomycotina</taxon>
        <taxon>Dothideomycetes</taxon>
        <taxon>Pleosporomycetidae</taxon>
        <taxon>Pleosporales</taxon>
        <taxon>Pleosporineae</taxon>
        <taxon>Pleosporaceae</taxon>
        <taxon>Alternaria</taxon>
        <taxon>Alternaria sect. Alternaria</taxon>
        <taxon>Alternaria alternata complex</taxon>
    </lineage>
</organism>
<dbReference type="InterPro" id="IPR006674">
    <property type="entry name" value="HD_domain"/>
</dbReference>
<protein>
    <recommendedName>
        <fullName evidence="1">HD/PDEase domain-containing protein</fullName>
    </recommendedName>
</protein>
<dbReference type="SUPFAM" id="SSF109604">
    <property type="entry name" value="HD-domain/PDEase-like"/>
    <property type="match status" value="1"/>
</dbReference>
<dbReference type="SMART" id="SM00471">
    <property type="entry name" value="HDc"/>
    <property type="match status" value="1"/>
</dbReference>